<name>A0A164ISJ4_9NOCA</name>
<evidence type="ECO:0000313" key="7">
    <source>
        <dbReference type="Proteomes" id="UP000076512"/>
    </source>
</evidence>
<evidence type="ECO:0000256" key="1">
    <source>
        <dbReference type="ARBA" id="ARBA00023015"/>
    </source>
</evidence>
<dbReference type="Gene3D" id="1.10.357.10">
    <property type="entry name" value="Tetracycline Repressor, domain 2"/>
    <property type="match status" value="1"/>
</dbReference>
<reference evidence="6 7" key="1">
    <citation type="submission" date="2016-04" db="EMBL/GenBank/DDBJ databases">
        <authorList>
            <person name="Evans L.H."/>
            <person name="Alamgir A."/>
            <person name="Owens N."/>
            <person name="Weber N.D."/>
            <person name="Virtaneva K."/>
            <person name="Barbian K."/>
            <person name="Babar A."/>
            <person name="Rosenke K."/>
        </authorList>
    </citation>
    <scope>NUCLEOTIDE SEQUENCE [LARGE SCALE GENOMIC DNA]</scope>
    <source>
        <strain evidence="6 7">IFM 0406</strain>
    </source>
</reference>
<protein>
    <recommendedName>
        <fullName evidence="5">HTH tetR-type domain-containing protein</fullName>
    </recommendedName>
</protein>
<gene>
    <name evidence="6" type="ORF">AWN90_07380</name>
</gene>
<dbReference type="Pfam" id="PF00440">
    <property type="entry name" value="TetR_N"/>
    <property type="match status" value="1"/>
</dbReference>
<dbReference type="PANTHER" id="PTHR30055:SF234">
    <property type="entry name" value="HTH-TYPE TRANSCRIPTIONAL REGULATOR BETI"/>
    <property type="match status" value="1"/>
</dbReference>
<dbReference type="GO" id="GO:0003700">
    <property type="term" value="F:DNA-binding transcription factor activity"/>
    <property type="evidence" value="ECO:0007669"/>
    <property type="project" value="TreeGrafter"/>
</dbReference>
<keyword evidence="1" id="KW-0805">Transcription regulation</keyword>
<sequence>MPVMTAVDRLLAGQPGQPRADARRNLERLVAAARTAVAEVGVEVTAQEIARRAGVGKGTFYRRISSREELLRAVLEEVLDEIITAADAALAEPDAWQGFCEFAMVYARLRAESCGVSDALGAAPGPDLEQTLDSIRDRIRTLAERAQAAGSMRTDITWQDVAFVLAGVTAADHTLGFIADDQQWNRNLRVALDGLRAQPYRGS</sequence>
<dbReference type="InterPro" id="IPR001647">
    <property type="entry name" value="HTH_TetR"/>
</dbReference>
<dbReference type="PANTHER" id="PTHR30055">
    <property type="entry name" value="HTH-TYPE TRANSCRIPTIONAL REGULATOR RUTR"/>
    <property type="match status" value="1"/>
</dbReference>
<feature type="domain" description="HTH tetR-type" evidence="5">
    <location>
        <begin position="23"/>
        <end position="82"/>
    </location>
</feature>
<evidence type="ECO:0000256" key="4">
    <source>
        <dbReference type="PROSITE-ProRule" id="PRU00335"/>
    </source>
</evidence>
<evidence type="ECO:0000256" key="3">
    <source>
        <dbReference type="ARBA" id="ARBA00023163"/>
    </source>
</evidence>
<dbReference type="PROSITE" id="PS50977">
    <property type="entry name" value="HTH_TETR_2"/>
    <property type="match status" value="1"/>
</dbReference>
<feature type="DNA-binding region" description="H-T-H motif" evidence="4">
    <location>
        <begin position="45"/>
        <end position="64"/>
    </location>
</feature>
<dbReference type="InterPro" id="IPR009057">
    <property type="entry name" value="Homeodomain-like_sf"/>
</dbReference>
<dbReference type="OrthoDB" id="3192968at2"/>
<dbReference type="EMBL" id="LWGR01000019">
    <property type="protein sequence ID" value="KZM69710.1"/>
    <property type="molecule type" value="Genomic_DNA"/>
</dbReference>
<evidence type="ECO:0000259" key="5">
    <source>
        <dbReference type="PROSITE" id="PS50977"/>
    </source>
</evidence>
<dbReference type="InterPro" id="IPR049445">
    <property type="entry name" value="TetR_SbtR-like_C"/>
</dbReference>
<dbReference type="InterPro" id="IPR050109">
    <property type="entry name" value="HTH-type_TetR-like_transc_reg"/>
</dbReference>
<dbReference type="Proteomes" id="UP000076512">
    <property type="component" value="Unassembled WGS sequence"/>
</dbReference>
<dbReference type="AlphaFoldDB" id="A0A164ISJ4"/>
<proteinExistence type="predicted"/>
<dbReference type="SUPFAM" id="SSF48498">
    <property type="entry name" value="Tetracyclin repressor-like, C-terminal domain"/>
    <property type="match status" value="1"/>
</dbReference>
<keyword evidence="7" id="KW-1185">Reference proteome</keyword>
<dbReference type="STRING" id="455432.AWN90_07380"/>
<organism evidence="6 7">
    <name type="scientific">Nocardia terpenica</name>
    <dbReference type="NCBI Taxonomy" id="455432"/>
    <lineage>
        <taxon>Bacteria</taxon>
        <taxon>Bacillati</taxon>
        <taxon>Actinomycetota</taxon>
        <taxon>Actinomycetes</taxon>
        <taxon>Mycobacteriales</taxon>
        <taxon>Nocardiaceae</taxon>
        <taxon>Nocardia</taxon>
    </lineage>
</organism>
<keyword evidence="3" id="KW-0804">Transcription</keyword>
<dbReference type="SUPFAM" id="SSF46689">
    <property type="entry name" value="Homeodomain-like"/>
    <property type="match status" value="1"/>
</dbReference>
<evidence type="ECO:0000256" key="2">
    <source>
        <dbReference type="ARBA" id="ARBA00023125"/>
    </source>
</evidence>
<evidence type="ECO:0000313" key="6">
    <source>
        <dbReference type="EMBL" id="KZM69710.1"/>
    </source>
</evidence>
<dbReference type="Pfam" id="PF21597">
    <property type="entry name" value="TetR_C_43"/>
    <property type="match status" value="1"/>
</dbReference>
<comment type="caution">
    <text evidence="6">The sequence shown here is derived from an EMBL/GenBank/DDBJ whole genome shotgun (WGS) entry which is preliminary data.</text>
</comment>
<keyword evidence="2 4" id="KW-0238">DNA-binding</keyword>
<dbReference type="InterPro" id="IPR036271">
    <property type="entry name" value="Tet_transcr_reg_TetR-rel_C_sf"/>
</dbReference>
<dbReference type="PRINTS" id="PR00455">
    <property type="entry name" value="HTHTETR"/>
</dbReference>
<dbReference type="GO" id="GO:0000976">
    <property type="term" value="F:transcription cis-regulatory region binding"/>
    <property type="evidence" value="ECO:0007669"/>
    <property type="project" value="TreeGrafter"/>
</dbReference>
<accession>A0A164ISJ4</accession>